<protein>
    <submittedName>
        <fullName evidence="1">GrBNV gp36-like protein</fullName>
    </submittedName>
</protein>
<dbReference type="OrthoDB" id="9454at10239"/>
<dbReference type="GeneID" id="41701367"/>
<evidence type="ECO:0000313" key="1">
    <source>
        <dbReference type="EMBL" id="ATY70209.1"/>
    </source>
</evidence>
<organism evidence="1">
    <name type="scientific">Tomelloso virus</name>
    <dbReference type="NCBI Taxonomy" id="2053981"/>
    <lineage>
        <taxon>Viruses</taxon>
        <taxon>Viruses incertae sedis</taxon>
        <taxon>Naldaviricetes</taxon>
        <taxon>Lefavirales</taxon>
        <taxon>Nudiviridae</taxon>
        <taxon>Alphanudivirus</taxon>
        <taxon>Alphanudivirus alterdromelanogasteris</taxon>
    </lineage>
</organism>
<keyword evidence="2" id="KW-1185">Reference proteome</keyword>
<accession>A0A2H4T2V8</accession>
<dbReference type="RefSeq" id="YP_009553457.1">
    <property type="nucleotide sequence ID" value="NC_040789.1"/>
</dbReference>
<sequence>MSDIKVNNDLSDNAAIDPQNAHEYGVIISVPIIYVSTDEEKCIDRIVSNLRVIPYDDLMDSVKIAMRIAHSNKEEQLNISSEFASRLAKSEDGEYSQFIELIKWGGSIAKELDVQEDYCEVSNVGVSFDVIRTFIVDPSTGVLQSAQPTTYQNYQLYSQLGNNEQAIQEIRQATNDTDFNRIQFYLAHFEKQLTFTPGYVPNQTTKLINLAFFFMTIFSQSRPISGYSSNDLKGNILSYSVDVLARSRVIQAWQRDQNTKMLLKDLTTNYDSRNYISKISNIPTARERANTFLNLVKKKPELAQILDADFYNRYVKLLEKYAMTIDGADYYLLGSEFIVDLGAMLPSNIMDIQKMNLNL</sequence>
<dbReference type="Proteomes" id="UP000289333">
    <property type="component" value="Segment"/>
</dbReference>
<dbReference type="EMBL" id="KY457233">
    <property type="protein sequence ID" value="ATY70209.1"/>
    <property type="molecule type" value="Genomic_DNA"/>
</dbReference>
<name>A0A2H4T2V8_9VIRU</name>
<reference evidence="1" key="1">
    <citation type="journal article" date="2021" name="Virus">
        <title>The discovery, distribution and diversity of DNA viruses associated with Drosophila melanogaster in Europe.</title>
        <authorList>
            <person name="Wallace M.A."/>
            <person name="Coffman K.A."/>
            <person name="Gilbert C."/>
            <person name="Ravindran S."/>
            <person name="Albery G.F."/>
            <person name="Abbott J."/>
            <person name="Argyridou E."/>
            <person name="Bellosta P."/>
            <person name="Betancourt A.J."/>
            <person name="Colinet H."/>
            <person name="Eric K."/>
            <person name="Glaser-Schmitt A."/>
            <person name="Grath S."/>
            <person name="Jelic M."/>
            <person name="Kankare M."/>
            <person name="Kozeretska I."/>
            <person name="Loeschcke V."/>
            <person name="Montchamp-Moreau C."/>
            <person name="Ometto L."/>
            <person name="Onder B.S."/>
            <person name="Orengo D.J."/>
            <person name="Parsch J."/>
            <person name="Pascual M."/>
            <person name="Patenkovic A."/>
            <person name="Puerma E."/>
            <person name="Ritchie M.G."/>
            <person name="Rota-Stabelli O."/>
            <person name="Schou M.F."/>
            <person name="Serga S.V."/>
            <person name="Stamenkovic-Radak M."/>
            <person name="Tanaskovic M."/>
            <person name="Veselinovic M.S."/>
            <person name="Vieira J."/>
            <person name="Vieira C.P."/>
            <person name="Kapun M."/>
            <person name="Flatt T."/>
            <person name="Gonzalez J."/>
            <person name="Staubach F."/>
            <person name="Obbard D.J."/>
        </authorList>
    </citation>
    <scope>NUCLEOTIDE SEQUENCE</scope>
    <source>
        <strain evidence="1">DrosEU28 Tomelloso 2015</strain>
    </source>
</reference>
<dbReference type="KEGG" id="vg:41701367"/>
<proteinExistence type="predicted"/>
<evidence type="ECO:0000313" key="2">
    <source>
        <dbReference type="Proteomes" id="UP000289333"/>
    </source>
</evidence>